<proteinExistence type="predicted"/>
<keyword evidence="4" id="KW-1185">Reference proteome</keyword>
<dbReference type="PANTHER" id="PTHR12526">
    <property type="entry name" value="GLYCOSYLTRANSFERASE"/>
    <property type="match status" value="1"/>
</dbReference>
<dbReference type="GO" id="GO:0016757">
    <property type="term" value="F:glycosyltransferase activity"/>
    <property type="evidence" value="ECO:0007669"/>
    <property type="project" value="UniProtKB-ARBA"/>
</dbReference>
<dbReference type="Pfam" id="PF13439">
    <property type="entry name" value="Glyco_transf_4"/>
    <property type="match status" value="1"/>
</dbReference>
<dbReference type="Proteomes" id="UP000631300">
    <property type="component" value="Unassembled WGS sequence"/>
</dbReference>
<protein>
    <submittedName>
        <fullName evidence="3">Glycosyl transferase family 1</fullName>
    </submittedName>
</protein>
<reference evidence="3" key="1">
    <citation type="journal article" date="2014" name="Int. J. Syst. Evol. Microbiol.">
        <title>Complete genome sequence of Corynebacterium casei LMG S-19264T (=DSM 44701T), isolated from a smear-ripened cheese.</title>
        <authorList>
            <consortium name="US DOE Joint Genome Institute (JGI-PGF)"/>
            <person name="Walter F."/>
            <person name="Albersmeier A."/>
            <person name="Kalinowski J."/>
            <person name="Ruckert C."/>
        </authorList>
    </citation>
    <scope>NUCLEOTIDE SEQUENCE</scope>
    <source>
        <strain evidence="3">KCTC 22164</strain>
    </source>
</reference>
<dbReference type="EMBL" id="BMXP01000004">
    <property type="protein sequence ID" value="GGW87023.1"/>
    <property type="molecule type" value="Genomic_DNA"/>
</dbReference>
<sequence length="401" mass="45536">MNILFHHRTRGKGAEGVHIRGVVKGLRQLGHQVSILSLPGAEPEAEEQHQKTAQQDSGPEKKPAGRSLASRLTEATKYVPEFVFELIEIMFNLVSLLRIRKAVRTHSSTMIYERYSLFLFSTVWWARRHNIPVVLEINDSCLVHRVRPLFFKGIARRFERWIFQNATGLVFISTHFKQTSEDAYGTIAPSVVSPNGADLDAFQPDTKRRTQLRKELGIDDKLVLGYVGAFVHWHGIDWFVDEIAGQLGDYPNVVLLLVGDGVCFEPIKEAVARNNIQSQVLLPGRVPHEQIATYIDAMDYGILPDSNDYGSPMKLFEFMAMAKGMVVPDFSPVAEVVEDNKTSWLFPANDREQCIKTTLELTQRPDVLKTVGENARRYIETQRQWRHNAEQLMSLVTTNHA</sequence>
<dbReference type="Pfam" id="PF13692">
    <property type="entry name" value="Glyco_trans_1_4"/>
    <property type="match status" value="1"/>
</dbReference>
<feature type="region of interest" description="Disordered" evidence="1">
    <location>
        <begin position="41"/>
        <end position="67"/>
    </location>
</feature>
<comment type="caution">
    <text evidence="3">The sequence shown here is derived from an EMBL/GenBank/DDBJ whole genome shotgun (WGS) entry which is preliminary data.</text>
</comment>
<keyword evidence="3" id="KW-0808">Transferase</keyword>
<dbReference type="InterPro" id="IPR028098">
    <property type="entry name" value="Glyco_trans_4-like_N"/>
</dbReference>
<dbReference type="AlphaFoldDB" id="A0A918MZF3"/>
<dbReference type="RefSeq" id="WP_189406228.1">
    <property type="nucleotide sequence ID" value="NZ_BMXP01000004.1"/>
</dbReference>
<evidence type="ECO:0000313" key="3">
    <source>
        <dbReference type="EMBL" id="GGW87023.1"/>
    </source>
</evidence>
<organism evidence="3 4">
    <name type="scientific">Alteromonas halophila</name>
    <dbReference type="NCBI Taxonomy" id="516698"/>
    <lineage>
        <taxon>Bacteria</taxon>
        <taxon>Pseudomonadati</taxon>
        <taxon>Pseudomonadota</taxon>
        <taxon>Gammaproteobacteria</taxon>
        <taxon>Alteromonadales</taxon>
        <taxon>Alteromonadaceae</taxon>
        <taxon>Alteromonas/Salinimonas group</taxon>
        <taxon>Alteromonas</taxon>
    </lineage>
</organism>
<gene>
    <name evidence="3" type="ORF">GCM10007391_21040</name>
</gene>
<evidence type="ECO:0000259" key="2">
    <source>
        <dbReference type="Pfam" id="PF13439"/>
    </source>
</evidence>
<evidence type="ECO:0000256" key="1">
    <source>
        <dbReference type="SAM" id="MobiDB-lite"/>
    </source>
</evidence>
<accession>A0A918MZF3</accession>
<dbReference type="PANTHER" id="PTHR12526:SF622">
    <property type="entry name" value="GLYCOSYLTRANSFERASE (GROUP I)"/>
    <property type="match status" value="1"/>
</dbReference>
<dbReference type="SUPFAM" id="SSF53756">
    <property type="entry name" value="UDP-Glycosyltransferase/glycogen phosphorylase"/>
    <property type="match status" value="1"/>
</dbReference>
<reference evidence="3" key="2">
    <citation type="submission" date="2020-09" db="EMBL/GenBank/DDBJ databases">
        <authorList>
            <person name="Sun Q."/>
            <person name="Kim S."/>
        </authorList>
    </citation>
    <scope>NUCLEOTIDE SEQUENCE</scope>
    <source>
        <strain evidence="3">KCTC 22164</strain>
    </source>
</reference>
<dbReference type="Gene3D" id="3.40.50.2000">
    <property type="entry name" value="Glycogen Phosphorylase B"/>
    <property type="match status" value="2"/>
</dbReference>
<name>A0A918MZF3_9ALTE</name>
<feature type="domain" description="Glycosyltransferase subfamily 4-like N-terminal" evidence="2">
    <location>
        <begin position="16"/>
        <end position="200"/>
    </location>
</feature>
<dbReference type="CDD" id="cd03794">
    <property type="entry name" value="GT4_WbuB-like"/>
    <property type="match status" value="1"/>
</dbReference>
<evidence type="ECO:0000313" key="4">
    <source>
        <dbReference type="Proteomes" id="UP000631300"/>
    </source>
</evidence>